<keyword evidence="13" id="KW-1185">Reference proteome</keyword>
<comment type="function">
    <text evidence="11">Peptidoglycan polymerase that is essential for cell wall elongation.</text>
</comment>
<dbReference type="NCBIfam" id="TIGR02210">
    <property type="entry name" value="rodA_shape"/>
    <property type="match status" value="1"/>
</dbReference>
<keyword evidence="6 11" id="KW-0133">Cell shape</keyword>
<gene>
    <name evidence="11 12" type="primary">rodA</name>
    <name evidence="12" type="ORF">G3N55_04305</name>
</gene>
<keyword evidence="10 11" id="KW-0961">Cell wall biogenesis/degradation</keyword>
<evidence type="ECO:0000256" key="8">
    <source>
        <dbReference type="ARBA" id="ARBA00022989"/>
    </source>
</evidence>
<comment type="catalytic activity">
    <reaction evidence="11">
        <text>[GlcNAc-(1-&gt;4)-Mur2Ac(oyl-L-Ala-gamma-D-Glu-L-Lys-D-Ala-D-Ala)](n)-di-trans,octa-cis-undecaprenyl diphosphate + beta-D-GlcNAc-(1-&gt;4)-Mur2Ac(oyl-L-Ala-gamma-D-Glu-L-Lys-D-Ala-D-Ala)-di-trans,octa-cis-undecaprenyl diphosphate = [GlcNAc-(1-&gt;4)-Mur2Ac(oyl-L-Ala-gamma-D-Glu-L-Lys-D-Ala-D-Ala)](n+1)-di-trans,octa-cis-undecaprenyl diphosphate + di-trans,octa-cis-undecaprenyl diphosphate + H(+)</text>
        <dbReference type="Rhea" id="RHEA:23708"/>
        <dbReference type="Rhea" id="RHEA-COMP:9602"/>
        <dbReference type="Rhea" id="RHEA-COMP:9603"/>
        <dbReference type="ChEBI" id="CHEBI:15378"/>
        <dbReference type="ChEBI" id="CHEBI:58405"/>
        <dbReference type="ChEBI" id="CHEBI:60033"/>
        <dbReference type="ChEBI" id="CHEBI:78435"/>
        <dbReference type="EC" id="2.4.99.28"/>
    </reaction>
</comment>
<keyword evidence="7 11" id="KW-0573">Peptidoglycan synthesis</keyword>
<dbReference type="UniPathway" id="UPA00219"/>
<dbReference type="GO" id="GO:0008955">
    <property type="term" value="F:peptidoglycan glycosyltransferase activity"/>
    <property type="evidence" value="ECO:0007669"/>
    <property type="project" value="UniProtKB-UniRule"/>
</dbReference>
<dbReference type="PROSITE" id="PS00428">
    <property type="entry name" value="FTSW_RODA_SPOVE"/>
    <property type="match status" value="1"/>
</dbReference>
<dbReference type="GO" id="GO:0008360">
    <property type="term" value="P:regulation of cell shape"/>
    <property type="evidence" value="ECO:0007669"/>
    <property type="project" value="UniProtKB-KW"/>
</dbReference>
<proteinExistence type="inferred from homology"/>
<evidence type="ECO:0000256" key="11">
    <source>
        <dbReference type="HAMAP-Rule" id="MF_02079"/>
    </source>
</evidence>
<feature type="transmembrane region" description="Helical" evidence="11">
    <location>
        <begin position="298"/>
        <end position="320"/>
    </location>
</feature>
<feature type="transmembrane region" description="Helical" evidence="11">
    <location>
        <begin position="43"/>
        <end position="60"/>
    </location>
</feature>
<dbReference type="GO" id="GO:0032153">
    <property type="term" value="C:cell division site"/>
    <property type="evidence" value="ECO:0007669"/>
    <property type="project" value="TreeGrafter"/>
</dbReference>
<feature type="transmembrane region" description="Helical" evidence="11">
    <location>
        <begin position="157"/>
        <end position="174"/>
    </location>
</feature>
<keyword evidence="9 11" id="KW-0472">Membrane</keyword>
<evidence type="ECO:0000256" key="4">
    <source>
        <dbReference type="ARBA" id="ARBA00022679"/>
    </source>
</evidence>
<dbReference type="GO" id="GO:0015648">
    <property type="term" value="F:lipid-linked peptidoglycan transporter activity"/>
    <property type="evidence" value="ECO:0007669"/>
    <property type="project" value="TreeGrafter"/>
</dbReference>
<protein>
    <recommendedName>
        <fullName evidence="11">Peptidoglycan glycosyltransferase RodA</fullName>
        <shortName evidence="11">PGT</shortName>
        <ecNumber evidence="11">2.4.99.28</ecNumber>
    </recommendedName>
    <alternativeName>
        <fullName evidence="11">Cell elongation protein RodA</fullName>
    </alternativeName>
    <alternativeName>
        <fullName evidence="11">Cell wall polymerase</fullName>
    </alternativeName>
    <alternativeName>
        <fullName evidence="11">Peptidoglycan polymerase</fullName>
        <shortName evidence="11">PG polymerase</shortName>
    </alternativeName>
</protein>
<keyword evidence="2 11" id="KW-1003">Cell membrane</keyword>
<evidence type="ECO:0000256" key="9">
    <source>
        <dbReference type="ARBA" id="ARBA00023136"/>
    </source>
</evidence>
<dbReference type="InterPro" id="IPR001182">
    <property type="entry name" value="FtsW/RodA"/>
</dbReference>
<evidence type="ECO:0000313" key="13">
    <source>
        <dbReference type="Proteomes" id="UP000469346"/>
    </source>
</evidence>
<dbReference type="InterPro" id="IPR018365">
    <property type="entry name" value="Cell_cycle_FtsW-rel_CS"/>
</dbReference>
<reference evidence="12 13" key="1">
    <citation type="submission" date="2020-02" db="EMBL/GenBank/DDBJ databases">
        <title>Comparative genomics of sulfur disproportionating microorganisms.</title>
        <authorList>
            <person name="Ward L.M."/>
            <person name="Bertran E."/>
            <person name="Johnston D.T."/>
        </authorList>
    </citation>
    <scope>NUCLEOTIDE SEQUENCE [LARGE SCALE GENOMIC DNA]</scope>
    <source>
        <strain evidence="12 13">DSM 100025</strain>
    </source>
</reference>
<keyword evidence="8 11" id="KW-1133">Transmembrane helix</keyword>
<keyword evidence="3 11" id="KW-0328">Glycosyltransferase</keyword>
<dbReference type="NCBIfam" id="NF037961">
    <property type="entry name" value="RodA_shape"/>
    <property type="match status" value="1"/>
</dbReference>
<dbReference type="GO" id="GO:0005886">
    <property type="term" value="C:plasma membrane"/>
    <property type="evidence" value="ECO:0007669"/>
    <property type="project" value="UniProtKB-SubCell"/>
</dbReference>
<feature type="transmembrane region" description="Helical" evidence="11">
    <location>
        <begin position="103"/>
        <end position="123"/>
    </location>
</feature>
<evidence type="ECO:0000256" key="2">
    <source>
        <dbReference type="ARBA" id="ARBA00022475"/>
    </source>
</evidence>
<dbReference type="PANTHER" id="PTHR30474">
    <property type="entry name" value="CELL CYCLE PROTEIN"/>
    <property type="match status" value="1"/>
</dbReference>
<feature type="transmembrane region" description="Helical" evidence="11">
    <location>
        <begin position="12"/>
        <end position="31"/>
    </location>
</feature>
<evidence type="ECO:0000256" key="1">
    <source>
        <dbReference type="ARBA" id="ARBA00004141"/>
    </source>
</evidence>
<sequence>MDRRVFAHVDGWLLFAACGLACLGFVNLHSASVAAGHAYHWRQLQWFCLGAGGALALFWMDYRLLAAYTAHLYLGTVALLALVLVAGKAVGGSQRWLSLGFLNFQPSELAKLTLVVVLASYFYNEQHETYRIRDLWRPALLVLVPAVLVYLEPDLGTAILYLAIFGSMVFLARLRASSVLILAGLAMVAMPLVWKLLKPYQRRRIETFLNPESDPLHAGYHVLQSKIAVGSGQVLGKGYMAGTQAHLNFLPEIHTDFAFSVWAEEWGFVGSLVMLVLFTLLLYRGLLAAAEAKDRFGAFLAFGITALFFWQFLINVGMVLGLMPVVGIPLPLVSYGGSSVLVSLAGIGLLLNVRARRFVF</sequence>
<dbReference type="PANTHER" id="PTHR30474:SF1">
    <property type="entry name" value="PEPTIDOGLYCAN GLYCOSYLTRANSFERASE MRDB"/>
    <property type="match status" value="1"/>
</dbReference>
<comment type="caution">
    <text evidence="12">The sequence shown here is derived from an EMBL/GenBank/DDBJ whole genome shotgun (WGS) entry which is preliminary data.</text>
</comment>
<dbReference type="GO" id="GO:0009252">
    <property type="term" value="P:peptidoglycan biosynthetic process"/>
    <property type="evidence" value="ECO:0007669"/>
    <property type="project" value="UniProtKB-UniRule"/>
</dbReference>
<feature type="transmembrane region" description="Helical" evidence="11">
    <location>
        <begin position="135"/>
        <end position="151"/>
    </location>
</feature>
<name>A0A6N9TNR4_DISTH</name>
<comment type="pathway">
    <text evidence="11">Cell wall biogenesis; peptidoglycan biosynthesis.</text>
</comment>
<dbReference type="InterPro" id="IPR011923">
    <property type="entry name" value="RodA/MrdB"/>
</dbReference>
<dbReference type="GO" id="GO:0051301">
    <property type="term" value="P:cell division"/>
    <property type="evidence" value="ECO:0007669"/>
    <property type="project" value="InterPro"/>
</dbReference>
<dbReference type="GO" id="GO:0071555">
    <property type="term" value="P:cell wall organization"/>
    <property type="evidence" value="ECO:0007669"/>
    <property type="project" value="UniProtKB-KW"/>
</dbReference>
<comment type="subcellular location">
    <subcellularLocation>
        <location evidence="11">Cell membrane</location>
        <topology evidence="11">Multi-pass membrane protein</topology>
    </subcellularLocation>
    <subcellularLocation>
        <location evidence="1">Membrane</location>
        <topology evidence="1">Multi-pass membrane protein</topology>
    </subcellularLocation>
</comment>
<keyword evidence="5 11" id="KW-0812">Transmembrane</keyword>
<evidence type="ECO:0000256" key="7">
    <source>
        <dbReference type="ARBA" id="ARBA00022984"/>
    </source>
</evidence>
<evidence type="ECO:0000256" key="5">
    <source>
        <dbReference type="ARBA" id="ARBA00022692"/>
    </source>
</evidence>
<evidence type="ECO:0000256" key="10">
    <source>
        <dbReference type="ARBA" id="ARBA00023316"/>
    </source>
</evidence>
<evidence type="ECO:0000313" key="12">
    <source>
        <dbReference type="EMBL" id="NDY42070.1"/>
    </source>
</evidence>
<organism evidence="12 13">
    <name type="scientific">Dissulfurirhabdus thermomarina</name>
    <dbReference type="NCBI Taxonomy" id="1765737"/>
    <lineage>
        <taxon>Bacteria</taxon>
        <taxon>Deltaproteobacteria</taxon>
        <taxon>Dissulfurirhabdaceae</taxon>
        <taxon>Dissulfurirhabdus</taxon>
    </lineage>
</organism>
<dbReference type="Pfam" id="PF01098">
    <property type="entry name" value="FTSW_RODA_SPOVE"/>
    <property type="match status" value="1"/>
</dbReference>
<dbReference type="RefSeq" id="WP_163298218.1">
    <property type="nucleotide sequence ID" value="NZ_JAAGRR010000033.1"/>
</dbReference>
<evidence type="ECO:0000256" key="3">
    <source>
        <dbReference type="ARBA" id="ARBA00022676"/>
    </source>
</evidence>
<evidence type="ECO:0000256" key="6">
    <source>
        <dbReference type="ARBA" id="ARBA00022960"/>
    </source>
</evidence>
<dbReference type="HAMAP" id="MF_02079">
    <property type="entry name" value="PGT_RodA"/>
    <property type="match status" value="1"/>
</dbReference>
<dbReference type="Proteomes" id="UP000469346">
    <property type="component" value="Unassembled WGS sequence"/>
</dbReference>
<dbReference type="EC" id="2.4.99.28" evidence="11"/>
<keyword evidence="4 11" id="KW-0808">Transferase</keyword>
<comment type="similarity">
    <text evidence="11">Belongs to the SEDS family. MrdB/RodA subfamily.</text>
</comment>
<feature type="transmembrane region" description="Helical" evidence="11">
    <location>
        <begin position="266"/>
        <end position="286"/>
    </location>
</feature>
<dbReference type="AlphaFoldDB" id="A0A6N9TNR4"/>
<feature type="transmembrane region" description="Helical" evidence="11">
    <location>
        <begin position="179"/>
        <end position="197"/>
    </location>
</feature>
<feature type="transmembrane region" description="Helical" evidence="11">
    <location>
        <begin position="72"/>
        <end position="91"/>
    </location>
</feature>
<accession>A0A6N9TNR4</accession>
<feature type="transmembrane region" description="Helical" evidence="11">
    <location>
        <begin position="332"/>
        <end position="353"/>
    </location>
</feature>
<dbReference type="EMBL" id="JAAGRR010000033">
    <property type="protein sequence ID" value="NDY42070.1"/>
    <property type="molecule type" value="Genomic_DNA"/>
</dbReference>